<protein>
    <submittedName>
        <fullName evidence="1">Uncharacterized protein</fullName>
    </submittedName>
</protein>
<comment type="caution">
    <text evidence="1">The sequence shown here is derived from an EMBL/GenBank/DDBJ whole genome shotgun (WGS) entry which is preliminary data.</text>
</comment>
<dbReference type="HOGENOM" id="CLU_1875932_0_0_1"/>
<evidence type="ECO:0000313" key="1">
    <source>
        <dbReference type="EMBL" id="EXU95158.1"/>
    </source>
</evidence>
<organism evidence="1 2">
    <name type="scientific">Metarhizium robertsii</name>
    <dbReference type="NCBI Taxonomy" id="568076"/>
    <lineage>
        <taxon>Eukaryota</taxon>
        <taxon>Fungi</taxon>
        <taxon>Dikarya</taxon>
        <taxon>Ascomycota</taxon>
        <taxon>Pezizomycotina</taxon>
        <taxon>Sordariomycetes</taxon>
        <taxon>Hypocreomycetidae</taxon>
        <taxon>Hypocreales</taxon>
        <taxon>Clavicipitaceae</taxon>
        <taxon>Metarhizium</taxon>
    </lineage>
</organism>
<evidence type="ECO:0000313" key="2">
    <source>
        <dbReference type="Proteomes" id="UP000030151"/>
    </source>
</evidence>
<sequence length="136" mass="14462">MSDAVAPIDTILPCNIFSGDSWWTLISTAILNKSSLKVFGDAILIRTPAAESGVNVSQKSCIRDVMYEATAGLRLSTVPKSRNLEKFCGIVDPEGCLQLRGGPLTSVVSLRPETTVGSCGQKIDDDMASINGAWSL</sequence>
<dbReference type="AlphaFoldDB" id="A0A014N658"/>
<name>A0A014N658_9HYPO</name>
<dbReference type="Proteomes" id="UP000030151">
    <property type="component" value="Unassembled WGS sequence"/>
</dbReference>
<proteinExistence type="predicted"/>
<dbReference type="EMBL" id="JELW01000097">
    <property type="protein sequence ID" value="EXU95158.1"/>
    <property type="molecule type" value="Genomic_DNA"/>
</dbReference>
<reference evidence="1 2" key="1">
    <citation type="submission" date="2014-02" db="EMBL/GenBank/DDBJ databases">
        <title>The genome sequence of the entomopathogenic fungus Metarhizium robertsii ARSEF 2575.</title>
        <authorList>
            <person name="Giuliano Garisto Donzelli B."/>
            <person name="Roe B.A."/>
            <person name="Macmil S.L."/>
            <person name="Krasnoff S.B."/>
            <person name="Gibson D.M."/>
        </authorList>
    </citation>
    <scope>NUCLEOTIDE SEQUENCE [LARGE SCALE GENOMIC DNA]</scope>
    <source>
        <strain evidence="1 2">ARSEF 2575</strain>
    </source>
</reference>
<gene>
    <name evidence="1" type="ORF">X797_011758</name>
</gene>
<accession>A0A014N658</accession>